<dbReference type="AlphaFoldDB" id="A0A1I6E5V4"/>
<name>A0A1I6E5V4_9PSEU</name>
<gene>
    <name evidence="1" type="ORF">SAMN04488564_103934</name>
</gene>
<keyword evidence="2" id="KW-1185">Reference proteome</keyword>
<reference evidence="2" key="1">
    <citation type="submission" date="2016-10" db="EMBL/GenBank/DDBJ databases">
        <authorList>
            <person name="Varghese N."/>
            <person name="Submissions S."/>
        </authorList>
    </citation>
    <scope>NUCLEOTIDE SEQUENCE [LARGE SCALE GENOMIC DNA]</scope>
    <source>
        <strain evidence="2">DSM 44232</strain>
    </source>
</reference>
<evidence type="ECO:0000313" key="2">
    <source>
        <dbReference type="Proteomes" id="UP000198583"/>
    </source>
</evidence>
<accession>A0A1I6E5V4</accession>
<proteinExistence type="predicted"/>
<evidence type="ECO:0000313" key="1">
    <source>
        <dbReference type="EMBL" id="SFR13047.1"/>
    </source>
</evidence>
<organism evidence="1 2">
    <name type="scientific">Lentzea waywayandensis</name>
    <dbReference type="NCBI Taxonomy" id="84724"/>
    <lineage>
        <taxon>Bacteria</taxon>
        <taxon>Bacillati</taxon>
        <taxon>Actinomycetota</taxon>
        <taxon>Actinomycetes</taxon>
        <taxon>Pseudonocardiales</taxon>
        <taxon>Pseudonocardiaceae</taxon>
        <taxon>Lentzea</taxon>
    </lineage>
</organism>
<sequence length="152" mass="16478">MAWMSSVRDLEELAARNASAQAKAHAGDFRGAAAEFRSLVKDHVAAVGADDPQTLGVRLNLARVLGTAKQVGKAIEVCVPLLRDQARVLGPEHDDVLETTQLLANLRYQAGDAEGAVEDLERLLAALSRVLMPTHDRIAKVKRDIAYLKRST</sequence>
<dbReference type="Proteomes" id="UP000198583">
    <property type="component" value="Unassembled WGS sequence"/>
</dbReference>
<dbReference type="STRING" id="84724.SAMN04488564_103934"/>
<evidence type="ECO:0008006" key="3">
    <source>
        <dbReference type="Google" id="ProtNLM"/>
    </source>
</evidence>
<protein>
    <recommendedName>
        <fullName evidence="3">Tetratricopeptide repeat-containing protein</fullName>
    </recommendedName>
</protein>
<dbReference type="SUPFAM" id="SSF48452">
    <property type="entry name" value="TPR-like"/>
    <property type="match status" value="1"/>
</dbReference>
<dbReference type="EMBL" id="FOYL01000003">
    <property type="protein sequence ID" value="SFR13047.1"/>
    <property type="molecule type" value="Genomic_DNA"/>
</dbReference>
<dbReference type="InterPro" id="IPR011990">
    <property type="entry name" value="TPR-like_helical_dom_sf"/>
</dbReference>
<dbReference type="Gene3D" id="1.25.40.10">
    <property type="entry name" value="Tetratricopeptide repeat domain"/>
    <property type="match status" value="1"/>
</dbReference>